<proteinExistence type="predicted"/>
<gene>
    <name evidence="1" type="ORF">L6164_021766</name>
</gene>
<protein>
    <submittedName>
        <fullName evidence="1">Uncharacterized protein</fullName>
    </submittedName>
</protein>
<evidence type="ECO:0000313" key="1">
    <source>
        <dbReference type="EMBL" id="KAI4322041.1"/>
    </source>
</evidence>
<comment type="caution">
    <text evidence="1">The sequence shown here is derived from an EMBL/GenBank/DDBJ whole genome shotgun (WGS) entry which is preliminary data.</text>
</comment>
<accession>A0ACB9MDC1</accession>
<evidence type="ECO:0000313" key="2">
    <source>
        <dbReference type="Proteomes" id="UP000828941"/>
    </source>
</evidence>
<organism evidence="1 2">
    <name type="scientific">Bauhinia variegata</name>
    <name type="common">Purple orchid tree</name>
    <name type="synonym">Phanera variegata</name>
    <dbReference type="NCBI Taxonomy" id="167791"/>
    <lineage>
        <taxon>Eukaryota</taxon>
        <taxon>Viridiplantae</taxon>
        <taxon>Streptophyta</taxon>
        <taxon>Embryophyta</taxon>
        <taxon>Tracheophyta</taxon>
        <taxon>Spermatophyta</taxon>
        <taxon>Magnoliopsida</taxon>
        <taxon>eudicotyledons</taxon>
        <taxon>Gunneridae</taxon>
        <taxon>Pentapetalae</taxon>
        <taxon>rosids</taxon>
        <taxon>fabids</taxon>
        <taxon>Fabales</taxon>
        <taxon>Fabaceae</taxon>
        <taxon>Cercidoideae</taxon>
        <taxon>Cercideae</taxon>
        <taxon>Bauhiniinae</taxon>
        <taxon>Bauhinia</taxon>
    </lineage>
</organism>
<sequence>MENREDLRSILPYLPLVMRSSSLFWPSPVVEALKAIGKGTDHSRVDSGELLFLAITDLRNSLSLSIEPLAPSASEGYALFFDELMTRVEAKKWFEEVIPALANLLLRFPSLLEAHYEQADKIINGESRTGLRLLDSQQPGTVFLSQELITAVLGCSFFCLFPVNNRYANDLPLINFDYLFASLHDNYSQNQENKIWCIVHYFERISSNMPKGIVSYERKVLPMVVDPLYTSYPNADFWRTSVIPLCRFEVRSSGFIEDQSSEAVEVDFANKYLGGGALGRGCVQEEIRFMISPELIAGILFLPSMEDNEAIEIVGVERFSSYTGYASSFRFLGDYVDERDIDILGRRKTRIVAIDALCNPGMKQYKAKFLLREINKAFCGFLDQSKHQQYQKTLQEFSTTASTSMAISEGKSSNQVSRNHRKDCHSMEQENNIGVATGNWGCGAFGGDPEVKAIIQWLATSQALRPFIVYYTFGLEALQNLDQVAHWILSHKWTVGDLWIMLDEYSIKRLKGETNVGFLRWLLPSTYGHDGGIDLPNTS</sequence>
<keyword evidence="2" id="KW-1185">Reference proteome</keyword>
<dbReference type="Proteomes" id="UP000828941">
    <property type="component" value="Chromosome 9"/>
</dbReference>
<name>A0ACB9MDC1_BAUVA</name>
<dbReference type="EMBL" id="CM039434">
    <property type="protein sequence ID" value="KAI4322041.1"/>
    <property type="molecule type" value="Genomic_DNA"/>
</dbReference>
<reference evidence="1 2" key="1">
    <citation type="journal article" date="2022" name="DNA Res.">
        <title>Chromosomal-level genome assembly of the orchid tree Bauhinia variegata (Leguminosae; Cercidoideae) supports the allotetraploid origin hypothesis of Bauhinia.</title>
        <authorList>
            <person name="Zhong Y."/>
            <person name="Chen Y."/>
            <person name="Zheng D."/>
            <person name="Pang J."/>
            <person name="Liu Y."/>
            <person name="Luo S."/>
            <person name="Meng S."/>
            <person name="Qian L."/>
            <person name="Wei D."/>
            <person name="Dai S."/>
            <person name="Zhou R."/>
        </authorList>
    </citation>
    <scope>NUCLEOTIDE SEQUENCE [LARGE SCALE GENOMIC DNA]</scope>
    <source>
        <strain evidence="1">BV-YZ2020</strain>
    </source>
</reference>